<evidence type="ECO:0000259" key="10">
    <source>
        <dbReference type="Pfam" id="PF00288"/>
    </source>
</evidence>
<evidence type="ECO:0000259" key="11">
    <source>
        <dbReference type="Pfam" id="PF08544"/>
    </source>
</evidence>
<keyword evidence="13" id="KW-1185">Reference proteome</keyword>
<proteinExistence type="inferred from homology"/>
<evidence type="ECO:0000256" key="6">
    <source>
        <dbReference type="ARBA" id="ARBA00022777"/>
    </source>
</evidence>
<feature type="binding site" evidence="9">
    <location>
        <begin position="110"/>
        <end position="120"/>
    </location>
    <ligand>
        <name>ATP</name>
        <dbReference type="ChEBI" id="CHEBI:30616"/>
    </ligand>
</feature>
<dbReference type="EMBL" id="RQHV01000066">
    <property type="protein sequence ID" value="TGN06487.1"/>
    <property type="molecule type" value="Genomic_DNA"/>
</dbReference>
<dbReference type="InterPro" id="IPR020568">
    <property type="entry name" value="Ribosomal_Su5_D2-typ_SF"/>
</dbReference>
<evidence type="ECO:0000256" key="9">
    <source>
        <dbReference type="HAMAP-Rule" id="MF_00061"/>
    </source>
</evidence>
<evidence type="ECO:0000313" key="12">
    <source>
        <dbReference type="EMBL" id="TGN06487.1"/>
    </source>
</evidence>
<gene>
    <name evidence="9" type="primary">ispE</name>
    <name evidence="12" type="ORF">EHS11_19235</name>
</gene>
<comment type="pathway">
    <text evidence="9">Isoprenoid biosynthesis; isopentenyl diphosphate biosynthesis via DXP pathway; isopentenyl diphosphate from 1-deoxy-D-xylulose 5-phosphate: step 3/6.</text>
</comment>
<comment type="similarity">
    <text evidence="1 9">Belongs to the GHMP kinase family. IspE subfamily.</text>
</comment>
<dbReference type="PIRSF" id="PIRSF010376">
    <property type="entry name" value="IspE"/>
    <property type="match status" value="1"/>
</dbReference>
<keyword evidence="7 9" id="KW-0067">ATP-binding</keyword>
<evidence type="ECO:0000256" key="7">
    <source>
        <dbReference type="ARBA" id="ARBA00022840"/>
    </source>
</evidence>
<dbReference type="GO" id="GO:0019288">
    <property type="term" value="P:isopentenyl diphosphate biosynthetic process, methylerythritol 4-phosphate pathway"/>
    <property type="evidence" value="ECO:0007669"/>
    <property type="project" value="UniProtKB-UniRule"/>
</dbReference>
<accession>A0A4R9LL58</accession>
<dbReference type="NCBIfam" id="NF011207">
    <property type="entry name" value="PRK14613.1"/>
    <property type="match status" value="1"/>
</dbReference>
<reference evidence="12" key="1">
    <citation type="journal article" date="2019" name="PLoS Negl. Trop. Dis.">
        <title>Revisiting the worldwide diversity of Leptospira species in the environment.</title>
        <authorList>
            <person name="Vincent A.T."/>
            <person name="Schiettekatte O."/>
            <person name="Bourhy P."/>
            <person name="Veyrier F.J."/>
            <person name="Picardeau M."/>
        </authorList>
    </citation>
    <scope>NUCLEOTIDE SEQUENCE [LARGE SCALE GENOMIC DNA]</scope>
    <source>
        <strain evidence="12">201400974</strain>
    </source>
</reference>
<dbReference type="InterPro" id="IPR013750">
    <property type="entry name" value="GHMP_kinase_C_dom"/>
</dbReference>
<dbReference type="HAMAP" id="MF_00061">
    <property type="entry name" value="IspE"/>
    <property type="match status" value="1"/>
</dbReference>
<comment type="catalytic activity">
    <reaction evidence="9">
        <text>4-CDP-2-C-methyl-D-erythritol + ATP = 4-CDP-2-C-methyl-D-erythritol 2-phosphate + ADP + H(+)</text>
        <dbReference type="Rhea" id="RHEA:18437"/>
        <dbReference type="ChEBI" id="CHEBI:15378"/>
        <dbReference type="ChEBI" id="CHEBI:30616"/>
        <dbReference type="ChEBI" id="CHEBI:57823"/>
        <dbReference type="ChEBI" id="CHEBI:57919"/>
        <dbReference type="ChEBI" id="CHEBI:456216"/>
        <dbReference type="EC" id="2.7.1.148"/>
    </reaction>
</comment>
<dbReference type="SUPFAM" id="SSF54211">
    <property type="entry name" value="Ribosomal protein S5 domain 2-like"/>
    <property type="match status" value="1"/>
</dbReference>
<protein>
    <recommendedName>
        <fullName evidence="3 9">4-diphosphocytidyl-2-C-methyl-D-erythritol kinase</fullName>
        <shortName evidence="9">CMK</shortName>
        <ecNumber evidence="2 9">2.7.1.148</ecNumber>
    </recommendedName>
    <alternativeName>
        <fullName evidence="8 9">4-(cytidine-5'-diphospho)-2-C-methyl-D-erythritol kinase</fullName>
    </alternativeName>
</protein>
<keyword evidence="5 9" id="KW-0547">Nucleotide-binding</keyword>
<evidence type="ECO:0000256" key="5">
    <source>
        <dbReference type="ARBA" id="ARBA00022741"/>
    </source>
</evidence>
<dbReference type="NCBIfam" id="TIGR00154">
    <property type="entry name" value="ispE"/>
    <property type="match status" value="1"/>
</dbReference>
<evidence type="ECO:0000256" key="8">
    <source>
        <dbReference type="ARBA" id="ARBA00032554"/>
    </source>
</evidence>
<dbReference type="UniPathway" id="UPA00056">
    <property type="reaction ID" value="UER00094"/>
</dbReference>
<dbReference type="InterPro" id="IPR006204">
    <property type="entry name" value="GHMP_kinase_N_dom"/>
</dbReference>
<evidence type="ECO:0000256" key="1">
    <source>
        <dbReference type="ARBA" id="ARBA00009684"/>
    </source>
</evidence>
<dbReference type="SUPFAM" id="SSF55060">
    <property type="entry name" value="GHMP Kinase, C-terminal domain"/>
    <property type="match status" value="1"/>
</dbReference>
<name>A0A4R9LL58_9LEPT</name>
<keyword evidence="6 9" id="KW-0418">Kinase</keyword>
<dbReference type="EC" id="2.7.1.148" evidence="2 9"/>
<dbReference type="PANTHER" id="PTHR43527">
    <property type="entry name" value="4-DIPHOSPHOCYTIDYL-2-C-METHYL-D-ERYTHRITOL KINASE, CHLOROPLASTIC"/>
    <property type="match status" value="1"/>
</dbReference>
<evidence type="ECO:0000256" key="3">
    <source>
        <dbReference type="ARBA" id="ARBA00017473"/>
    </source>
</evidence>
<feature type="active site" evidence="9">
    <location>
        <position position="150"/>
    </location>
</feature>
<dbReference type="Gene3D" id="3.30.70.890">
    <property type="entry name" value="GHMP kinase, C-terminal domain"/>
    <property type="match status" value="1"/>
</dbReference>
<sequence>MMTISPAKINLGLEIPFKREDGYHEIRSIFLRTDFGDDFQVETFPLSNHQIPEFQLVSENQLPQAKQALFDAVSERGNLTKNILYKSYLAVFPHLKVPEGVRVHLTKRIPPEGGVGGGSSNAGSLLKFLFSKISLNQDKQITLAKSIGADVPFFLQENHCIVTGIGENLEPIQVAKGHGILAIPSYSLSTKSMYDGLQRSLQKTHDSKVWKTLTEDVVRSLRVGDWTSLNGKLENDFEKIAFQVHPDLKELKSGILQEGAVYSSLSGSGSCFFGLVAKEQDQLPLLNSLKSRFPEMDFRSFSF</sequence>
<comment type="function">
    <text evidence="9">Catalyzes the phosphorylation of the position 2 hydroxy group of 4-diphosphocytidyl-2C-methyl-D-erythritol.</text>
</comment>
<dbReference type="Pfam" id="PF00288">
    <property type="entry name" value="GHMP_kinases_N"/>
    <property type="match status" value="1"/>
</dbReference>
<dbReference type="OrthoDB" id="9809438at2"/>
<keyword evidence="9" id="KW-0414">Isoprene biosynthesis</keyword>
<dbReference type="GO" id="GO:0016114">
    <property type="term" value="P:terpenoid biosynthetic process"/>
    <property type="evidence" value="ECO:0007669"/>
    <property type="project" value="UniProtKB-UniRule"/>
</dbReference>
<feature type="domain" description="GHMP kinase C-terminal" evidence="11">
    <location>
        <begin position="220"/>
        <end position="294"/>
    </location>
</feature>
<dbReference type="Proteomes" id="UP000298264">
    <property type="component" value="Unassembled WGS sequence"/>
</dbReference>
<dbReference type="GO" id="GO:0005524">
    <property type="term" value="F:ATP binding"/>
    <property type="evidence" value="ECO:0007669"/>
    <property type="project" value="UniProtKB-UniRule"/>
</dbReference>
<evidence type="ECO:0000256" key="2">
    <source>
        <dbReference type="ARBA" id="ARBA00012052"/>
    </source>
</evidence>
<dbReference type="Gene3D" id="3.30.230.10">
    <property type="match status" value="1"/>
</dbReference>
<dbReference type="InterPro" id="IPR014721">
    <property type="entry name" value="Ribsml_uS5_D2-typ_fold_subgr"/>
</dbReference>
<feature type="active site" evidence="9">
    <location>
        <position position="8"/>
    </location>
</feature>
<dbReference type="Pfam" id="PF08544">
    <property type="entry name" value="GHMP_kinases_C"/>
    <property type="match status" value="1"/>
</dbReference>
<dbReference type="GO" id="GO:0050515">
    <property type="term" value="F:4-(cytidine 5'-diphospho)-2-C-methyl-D-erythritol kinase activity"/>
    <property type="evidence" value="ECO:0007669"/>
    <property type="project" value="UniProtKB-UniRule"/>
</dbReference>
<evidence type="ECO:0000256" key="4">
    <source>
        <dbReference type="ARBA" id="ARBA00022679"/>
    </source>
</evidence>
<dbReference type="InterPro" id="IPR036554">
    <property type="entry name" value="GHMP_kinase_C_sf"/>
</dbReference>
<evidence type="ECO:0000313" key="13">
    <source>
        <dbReference type="Proteomes" id="UP000298264"/>
    </source>
</evidence>
<feature type="domain" description="GHMP kinase N-terminal" evidence="10">
    <location>
        <begin position="82"/>
        <end position="155"/>
    </location>
</feature>
<dbReference type="InterPro" id="IPR004424">
    <property type="entry name" value="IspE"/>
</dbReference>
<keyword evidence="4 9" id="KW-0808">Transferase</keyword>
<dbReference type="PANTHER" id="PTHR43527:SF2">
    <property type="entry name" value="4-DIPHOSPHOCYTIDYL-2-C-METHYL-D-ERYTHRITOL KINASE, CHLOROPLASTIC"/>
    <property type="match status" value="1"/>
</dbReference>
<organism evidence="12 13">
    <name type="scientific">Leptospira ilyithenensis</name>
    <dbReference type="NCBI Taxonomy" id="2484901"/>
    <lineage>
        <taxon>Bacteria</taxon>
        <taxon>Pseudomonadati</taxon>
        <taxon>Spirochaetota</taxon>
        <taxon>Spirochaetia</taxon>
        <taxon>Leptospirales</taxon>
        <taxon>Leptospiraceae</taxon>
        <taxon>Leptospira</taxon>
    </lineage>
</organism>
<dbReference type="AlphaFoldDB" id="A0A4R9LL58"/>
<comment type="caution">
    <text evidence="12">The sequence shown here is derived from an EMBL/GenBank/DDBJ whole genome shotgun (WGS) entry which is preliminary data.</text>
</comment>